<dbReference type="Proteomes" id="UP000237082">
    <property type="component" value="Unassembled WGS sequence"/>
</dbReference>
<name>A0A2S5DB60_9NEIS</name>
<proteinExistence type="predicted"/>
<keyword evidence="2" id="KW-1185">Reference proteome</keyword>
<dbReference type="AlphaFoldDB" id="A0A2S5DB60"/>
<gene>
    <name evidence="1" type="ORF">C2I19_19485</name>
</gene>
<dbReference type="EMBL" id="PQWB01000136">
    <property type="protein sequence ID" value="POZ60325.1"/>
    <property type="molecule type" value="Genomic_DNA"/>
</dbReference>
<evidence type="ECO:0000313" key="1">
    <source>
        <dbReference type="EMBL" id="POZ60325.1"/>
    </source>
</evidence>
<sequence>GLGLAVWASRQVGQGVLNGVMVSGVLESGGQQTPLFEGELIQLGKKTLKTLGIHGVAPGLLPYSA</sequence>
<accession>A0A2S5DB60</accession>
<protein>
    <submittedName>
        <fullName evidence="1">Uncharacterized protein</fullName>
    </submittedName>
</protein>
<organism evidence="1 2">
    <name type="scientific">Chromobacterium alticapitis</name>
    <dbReference type="NCBI Taxonomy" id="2073169"/>
    <lineage>
        <taxon>Bacteria</taxon>
        <taxon>Pseudomonadati</taxon>
        <taxon>Pseudomonadota</taxon>
        <taxon>Betaproteobacteria</taxon>
        <taxon>Neisseriales</taxon>
        <taxon>Chromobacteriaceae</taxon>
        <taxon>Chromobacterium</taxon>
    </lineage>
</organism>
<evidence type="ECO:0000313" key="2">
    <source>
        <dbReference type="Proteomes" id="UP000237082"/>
    </source>
</evidence>
<comment type="caution">
    <text evidence="1">The sequence shown here is derived from an EMBL/GenBank/DDBJ whole genome shotgun (WGS) entry which is preliminary data.</text>
</comment>
<dbReference type="RefSeq" id="WP_233201287.1">
    <property type="nucleotide sequence ID" value="NZ_PQWB01000136.1"/>
</dbReference>
<reference evidence="2" key="1">
    <citation type="submission" date="2018-02" db="EMBL/GenBank/DDBJ databases">
        <authorList>
            <person name="O'Hara-Hanley K."/>
            <person name="Soby S."/>
        </authorList>
    </citation>
    <scope>NUCLEOTIDE SEQUENCE [LARGE SCALE GENOMIC DNA]</scope>
    <source>
        <strain evidence="2">MWU14-2602</strain>
    </source>
</reference>
<feature type="non-terminal residue" evidence="1">
    <location>
        <position position="1"/>
    </location>
</feature>